<feature type="transmembrane region" description="Helical" evidence="1">
    <location>
        <begin position="277"/>
        <end position="296"/>
    </location>
</feature>
<reference evidence="3" key="1">
    <citation type="journal article" date="2019" name="Int. J. Syst. Evol. Microbiol.">
        <title>The Global Catalogue of Microorganisms (GCM) 10K type strain sequencing project: providing services to taxonomists for standard genome sequencing and annotation.</title>
        <authorList>
            <consortium name="The Broad Institute Genomics Platform"/>
            <consortium name="The Broad Institute Genome Sequencing Center for Infectious Disease"/>
            <person name="Wu L."/>
            <person name="Ma J."/>
        </authorList>
    </citation>
    <scope>NUCLEOTIDE SEQUENCE [LARGE SCALE GENOMIC DNA]</scope>
    <source>
        <strain evidence="3">CGMCC 1.16275</strain>
    </source>
</reference>
<feature type="transmembrane region" description="Helical" evidence="1">
    <location>
        <begin position="216"/>
        <end position="234"/>
    </location>
</feature>
<feature type="transmembrane region" description="Helical" evidence="1">
    <location>
        <begin position="136"/>
        <end position="157"/>
    </location>
</feature>
<evidence type="ECO:0008006" key="4">
    <source>
        <dbReference type="Google" id="ProtNLM"/>
    </source>
</evidence>
<feature type="transmembrane region" description="Helical" evidence="1">
    <location>
        <begin position="246"/>
        <end position="265"/>
    </location>
</feature>
<keyword evidence="3" id="KW-1185">Reference proteome</keyword>
<dbReference type="Proteomes" id="UP001597115">
    <property type="component" value="Unassembled WGS sequence"/>
</dbReference>
<evidence type="ECO:0000256" key="1">
    <source>
        <dbReference type="SAM" id="Phobius"/>
    </source>
</evidence>
<feature type="transmembrane region" description="Helical" evidence="1">
    <location>
        <begin position="316"/>
        <end position="334"/>
    </location>
</feature>
<evidence type="ECO:0000313" key="2">
    <source>
        <dbReference type="EMBL" id="MFD1612964.1"/>
    </source>
</evidence>
<sequence length="550" mass="57860">MTPARPAPTIPLALILTVLLTAWWAALGWRDLGALRLPEAHDMLRLAQVRDWTDGQAFSDLTQARLGPPGGAAMTSSRLADLVPGFVIRVLSPLMGPRRAEIAAVVFWPELLFFVHLLLSGALARRLGGDASSPAAMALAALAFPAIAVLMPGRIAGQGLQLVLVEAMALGLLDGRLLLAGLAGGTVLLLGSEPLPALAGAMIWLAVGWMRDRRPVSGFGVGLLAAALVGTALLRPDIWPVDRCDGFTMPLLVTMLLAGSIWPVLGAMTRHLPDMRWRAGAAALLAILSIVIIWFAAPPCLSGWAEMSSNASWARAIAYAGLPLVALGYGVWLIRRGEPRPIGLFLSIIAASLLAAVIRLELAIFAAAFAAPLLAQWVMRAHGRNWALQAGLWLLCAGLVWRTLGSFAEPAPDPRAIGCTSHETLAALGRLDTGTFAAPSELSGYLIGATQHRSLAGGGRSNPRGNQAVADFFRATPAEARVQANLWTIDYVALCATPTGGLPASMLKPDGLAAHLLNGATPDWLEPVTLLGSDLPVWRVRAVAAPGLKP</sequence>
<keyword evidence="1" id="KW-1133">Transmembrane helix</keyword>
<gene>
    <name evidence="2" type="ORF">ACFSCW_14255</name>
</gene>
<evidence type="ECO:0000313" key="3">
    <source>
        <dbReference type="Proteomes" id="UP001597115"/>
    </source>
</evidence>
<feature type="transmembrane region" description="Helical" evidence="1">
    <location>
        <begin position="102"/>
        <end position="124"/>
    </location>
</feature>
<proteinExistence type="predicted"/>
<keyword evidence="1" id="KW-0472">Membrane</keyword>
<organism evidence="2 3">
    <name type="scientific">Sphingomonas tabacisoli</name>
    <dbReference type="NCBI Taxonomy" id="2249466"/>
    <lineage>
        <taxon>Bacteria</taxon>
        <taxon>Pseudomonadati</taxon>
        <taxon>Pseudomonadota</taxon>
        <taxon>Alphaproteobacteria</taxon>
        <taxon>Sphingomonadales</taxon>
        <taxon>Sphingomonadaceae</taxon>
        <taxon>Sphingomonas</taxon>
    </lineage>
</organism>
<accession>A0ABW4I818</accession>
<name>A0ABW4I818_9SPHN</name>
<dbReference type="RefSeq" id="WP_380890576.1">
    <property type="nucleotide sequence ID" value="NZ_JBHUDY010000002.1"/>
</dbReference>
<comment type="caution">
    <text evidence="2">The sequence shown here is derived from an EMBL/GenBank/DDBJ whole genome shotgun (WGS) entry which is preliminary data.</text>
</comment>
<dbReference type="EMBL" id="JBHUDY010000002">
    <property type="protein sequence ID" value="MFD1612964.1"/>
    <property type="molecule type" value="Genomic_DNA"/>
</dbReference>
<feature type="transmembrane region" description="Helical" evidence="1">
    <location>
        <begin position="346"/>
        <end position="374"/>
    </location>
</feature>
<feature type="transmembrane region" description="Helical" evidence="1">
    <location>
        <begin position="177"/>
        <end position="204"/>
    </location>
</feature>
<keyword evidence="1" id="KW-0812">Transmembrane</keyword>
<protein>
    <recommendedName>
        <fullName evidence="4">4-amino-4-deoxy-L-arabinose transferase</fullName>
    </recommendedName>
</protein>